<evidence type="ECO:0000313" key="9">
    <source>
        <dbReference type="Proteomes" id="UP000660611"/>
    </source>
</evidence>
<dbReference type="EMBL" id="BONQ01000050">
    <property type="protein sequence ID" value="GIG45217.1"/>
    <property type="molecule type" value="Genomic_DNA"/>
</dbReference>
<dbReference type="InterPro" id="IPR007627">
    <property type="entry name" value="RNA_pol_sigma70_r2"/>
</dbReference>
<evidence type="ECO:0000259" key="6">
    <source>
        <dbReference type="Pfam" id="PF04542"/>
    </source>
</evidence>
<dbReference type="InterPro" id="IPR014284">
    <property type="entry name" value="RNA_pol_sigma-70_dom"/>
</dbReference>
<feature type="region of interest" description="Disordered" evidence="5">
    <location>
        <begin position="174"/>
        <end position="197"/>
    </location>
</feature>
<dbReference type="GO" id="GO:0003677">
    <property type="term" value="F:DNA binding"/>
    <property type="evidence" value="ECO:0007669"/>
    <property type="project" value="InterPro"/>
</dbReference>
<evidence type="ECO:0000313" key="8">
    <source>
        <dbReference type="EMBL" id="GIG45217.1"/>
    </source>
</evidence>
<keyword evidence="9" id="KW-1185">Reference proteome</keyword>
<keyword evidence="2" id="KW-0805">Transcription regulation</keyword>
<dbReference type="Pfam" id="PF08281">
    <property type="entry name" value="Sigma70_r4_2"/>
    <property type="match status" value="1"/>
</dbReference>
<dbReference type="PANTHER" id="PTHR43133">
    <property type="entry name" value="RNA POLYMERASE ECF-TYPE SIGMA FACTO"/>
    <property type="match status" value="1"/>
</dbReference>
<evidence type="ECO:0000256" key="1">
    <source>
        <dbReference type="ARBA" id="ARBA00010641"/>
    </source>
</evidence>
<dbReference type="SUPFAM" id="SSF88659">
    <property type="entry name" value="Sigma3 and sigma4 domains of RNA polymerase sigma factors"/>
    <property type="match status" value="1"/>
</dbReference>
<dbReference type="InterPro" id="IPR036388">
    <property type="entry name" value="WH-like_DNA-bd_sf"/>
</dbReference>
<proteinExistence type="inferred from homology"/>
<evidence type="ECO:0000256" key="5">
    <source>
        <dbReference type="SAM" id="MobiDB-lite"/>
    </source>
</evidence>
<name>A0A919PJC9_9ACTN</name>
<keyword evidence="4" id="KW-0804">Transcription</keyword>
<dbReference type="Pfam" id="PF04542">
    <property type="entry name" value="Sigma70_r2"/>
    <property type="match status" value="1"/>
</dbReference>
<keyword evidence="8" id="KW-0240">DNA-directed RNA polymerase</keyword>
<dbReference type="SUPFAM" id="SSF88946">
    <property type="entry name" value="Sigma2 domain of RNA polymerase sigma factors"/>
    <property type="match status" value="1"/>
</dbReference>
<evidence type="ECO:0000256" key="2">
    <source>
        <dbReference type="ARBA" id="ARBA00023015"/>
    </source>
</evidence>
<dbReference type="InterPro" id="IPR039425">
    <property type="entry name" value="RNA_pol_sigma-70-like"/>
</dbReference>
<dbReference type="Gene3D" id="1.10.10.10">
    <property type="entry name" value="Winged helix-like DNA-binding domain superfamily/Winged helix DNA-binding domain"/>
    <property type="match status" value="1"/>
</dbReference>
<comment type="caution">
    <text evidence="8">The sequence shown here is derived from an EMBL/GenBank/DDBJ whole genome shotgun (WGS) entry which is preliminary data.</text>
</comment>
<protein>
    <submittedName>
        <fullName evidence="8">DNA-directed RNA polymerase sigma-70 factor</fullName>
    </submittedName>
</protein>
<dbReference type="Proteomes" id="UP000660611">
    <property type="component" value="Unassembled WGS sequence"/>
</dbReference>
<dbReference type="InterPro" id="IPR013249">
    <property type="entry name" value="RNA_pol_sigma70_r4_t2"/>
</dbReference>
<dbReference type="InterPro" id="IPR013325">
    <property type="entry name" value="RNA_pol_sigma_r2"/>
</dbReference>
<reference evidence="8" key="1">
    <citation type="submission" date="2021-01" db="EMBL/GenBank/DDBJ databases">
        <title>Whole genome shotgun sequence of Dactylosporangium siamense NBRC 106093.</title>
        <authorList>
            <person name="Komaki H."/>
            <person name="Tamura T."/>
        </authorList>
    </citation>
    <scope>NUCLEOTIDE SEQUENCE</scope>
    <source>
        <strain evidence="8">NBRC 106093</strain>
    </source>
</reference>
<dbReference type="InterPro" id="IPR013324">
    <property type="entry name" value="RNA_pol_sigma_r3/r4-like"/>
</dbReference>
<organism evidence="8 9">
    <name type="scientific">Dactylosporangium siamense</name>
    <dbReference type="NCBI Taxonomy" id="685454"/>
    <lineage>
        <taxon>Bacteria</taxon>
        <taxon>Bacillati</taxon>
        <taxon>Actinomycetota</taxon>
        <taxon>Actinomycetes</taxon>
        <taxon>Micromonosporales</taxon>
        <taxon>Micromonosporaceae</taxon>
        <taxon>Dactylosporangium</taxon>
    </lineage>
</organism>
<evidence type="ECO:0000259" key="7">
    <source>
        <dbReference type="Pfam" id="PF08281"/>
    </source>
</evidence>
<dbReference type="GO" id="GO:0016987">
    <property type="term" value="F:sigma factor activity"/>
    <property type="evidence" value="ECO:0007669"/>
    <property type="project" value="UniProtKB-KW"/>
</dbReference>
<comment type="similarity">
    <text evidence="1">Belongs to the sigma-70 factor family. ECF subfamily.</text>
</comment>
<dbReference type="AlphaFoldDB" id="A0A919PJC9"/>
<dbReference type="PANTHER" id="PTHR43133:SF25">
    <property type="entry name" value="RNA POLYMERASE SIGMA FACTOR RFAY-RELATED"/>
    <property type="match status" value="1"/>
</dbReference>
<dbReference type="NCBIfam" id="TIGR02937">
    <property type="entry name" value="sigma70-ECF"/>
    <property type="match status" value="1"/>
</dbReference>
<dbReference type="Gene3D" id="1.10.1740.10">
    <property type="match status" value="1"/>
</dbReference>
<dbReference type="GO" id="GO:0000428">
    <property type="term" value="C:DNA-directed RNA polymerase complex"/>
    <property type="evidence" value="ECO:0007669"/>
    <property type="project" value="UniProtKB-KW"/>
</dbReference>
<gene>
    <name evidence="8" type="primary">rpoE_18</name>
    <name evidence="8" type="ORF">Dsi01nite_032580</name>
</gene>
<feature type="domain" description="RNA polymerase sigma factor 70 region 4 type 2" evidence="7">
    <location>
        <begin position="119"/>
        <end position="170"/>
    </location>
</feature>
<evidence type="ECO:0000256" key="3">
    <source>
        <dbReference type="ARBA" id="ARBA00023082"/>
    </source>
</evidence>
<sequence length="197" mass="22054">MMVGPVPDTDGVEVGVTAEEEFSAVFERHYRDVERYLHRRAADVSVHDLAAEVFLVAWRRWERMPPDKTLPWLYAVAGNVLANEIRGRQRQRRLTDRVAALSPPPVETDHAEEISERAAVAAAFDRLGEPDREVLRLVVWERLKTADAARVLGCSIPAFAMRLARARRRLRAALEPSPSPPTATRIRAVPSTTGEAS</sequence>
<accession>A0A919PJC9</accession>
<dbReference type="GO" id="GO:0006352">
    <property type="term" value="P:DNA-templated transcription initiation"/>
    <property type="evidence" value="ECO:0007669"/>
    <property type="project" value="InterPro"/>
</dbReference>
<keyword evidence="3" id="KW-0731">Sigma factor</keyword>
<evidence type="ECO:0000256" key="4">
    <source>
        <dbReference type="ARBA" id="ARBA00023163"/>
    </source>
</evidence>
<feature type="domain" description="RNA polymerase sigma-70 region 2" evidence="6">
    <location>
        <begin position="26"/>
        <end position="90"/>
    </location>
</feature>